<evidence type="ECO:0000313" key="2">
    <source>
        <dbReference type="Proteomes" id="UP000181980"/>
    </source>
</evidence>
<gene>
    <name evidence="1" type="ORF">SAMN04488561_4943</name>
</gene>
<reference evidence="2" key="1">
    <citation type="submission" date="2016-10" db="EMBL/GenBank/DDBJ databases">
        <authorList>
            <person name="Varghese N."/>
            <person name="Submissions S."/>
        </authorList>
    </citation>
    <scope>NUCLEOTIDE SEQUENCE [LARGE SCALE GENOMIC DNA]</scope>
    <source>
        <strain evidence="2">DSM 45237</strain>
    </source>
</reference>
<dbReference type="Proteomes" id="UP000181980">
    <property type="component" value="Unassembled WGS sequence"/>
</dbReference>
<dbReference type="EMBL" id="FNUC01000004">
    <property type="protein sequence ID" value="SEF15388.1"/>
    <property type="molecule type" value="Genomic_DNA"/>
</dbReference>
<keyword evidence="2" id="KW-1185">Reference proteome</keyword>
<accession>A0A1H5PQ91</accession>
<organism evidence="1 2">
    <name type="scientific">Jiangella alba</name>
    <dbReference type="NCBI Taxonomy" id="561176"/>
    <lineage>
        <taxon>Bacteria</taxon>
        <taxon>Bacillati</taxon>
        <taxon>Actinomycetota</taxon>
        <taxon>Actinomycetes</taxon>
        <taxon>Jiangellales</taxon>
        <taxon>Jiangellaceae</taxon>
        <taxon>Jiangella</taxon>
    </lineage>
</organism>
<name>A0A1H5PQ91_9ACTN</name>
<sequence length="41" mass="4466">MVLPDVPRHRDLAERTRRTAAGVHVLLVADTGSVDTADWAP</sequence>
<proteinExistence type="predicted"/>
<dbReference type="AlphaFoldDB" id="A0A1H5PQ91"/>
<evidence type="ECO:0000313" key="1">
    <source>
        <dbReference type="EMBL" id="SEF15388.1"/>
    </source>
</evidence>
<protein>
    <submittedName>
        <fullName evidence="1">Uncharacterized protein</fullName>
    </submittedName>
</protein>
<dbReference type="STRING" id="561176.SAMN04488561_4943"/>
<dbReference type="RefSeq" id="WP_281243420.1">
    <property type="nucleotide sequence ID" value="NZ_FNUC01000004.1"/>
</dbReference>